<proteinExistence type="predicted"/>
<evidence type="ECO:0000313" key="2">
    <source>
        <dbReference type="Proteomes" id="UP000271817"/>
    </source>
</evidence>
<dbReference type="AlphaFoldDB" id="A0AB37R338"/>
<organism evidence="1 2">
    <name type="scientific">Pseudomonas amygdali pv. lachrymans</name>
    <name type="common">Pseudomonas syringae pv. lachrymans</name>
    <dbReference type="NCBI Taxonomy" id="53707"/>
    <lineage>
        <taxon>Bacteria</taxon>
        <taxon>Pseudomonadati</taxon>
        <taxon>Pseudomonadota</taxon>
        <taxon>Gammaproteobacteria</taxon>
        <taxon>Pseudomonadales</taxon>
        <taxon>Pseudomonadaceae</taxon>
        <taxon>Pseudomonas</taxon>
        <taxon>Pseudomonas amygdali</taxon>
    </lineage>
</organism>
<gene>
    <name evidence="1" type="ORF">ALP33_01933</name>
</gene>
<sequence length="305" mass="34410">MDDMSKTSLQIVYDGPALQSHEMEVRDLAPALLALGDLFEEANATLNDGRTKVSISVKGSFKTGCFAIDLGVTQSLIQQAQDLFAGNPVTAALNLVTILGLTGTTTKGVFQLIKWVRNRKITNVEIMSDGVVRIFCDEDHFETEERVLALFRNWKLRKAFQDVVHKPLQRAGIDYFAVREPHGDFAAVLDVEADTFVAPEQEEERLEENDRIATLQLVNIAFRDENKWRFFDGSSTFYAMISDDRFLHEVEAGDTRFGKGDLLKVVLREKKSMVGEQLKAEHEVVEVIEHRRSGVQLKLPITPRQ</sequence>
<dbReference type="RefSeq" id="WP_046835489.1">
    <property type="nucleotide sequence ID" value="NZ_CP127045.1"/>
</dbReference>
<name>A0AB37R338_PSEAV</name>
<evidence type="ECO:0000313" key="1">
    <source>
        <dbReference type="EMBL" id="RMU15542.1"/>
    </source>
</evidence>
<accession>A0AB37R338</accession>
<dbReference type="Proteomes" id="UP000271817">
    <property type="component" value="Unassembled WGS sequence"/>
</dbReference>
<protein>
    <submittedName>
        <fullName evidence="1">Uncharacterized protein</fullName>
    </submittedName>
</protein>
<comment type="caution">
    <text evidence="1">The sequence shown here is derived from an EMBL/GenBank/DDBJ whole genome shotgun (WGS) entry which is preliminary data.</text>
</comment>
<dbReference type="EMBL" id="RBTW01000301">
    <property type="protein sequence ID" value="RMU15542.1"/>
    <property type="molecule type" value="Genomic_DNA"/>
</dbReference>
<reference evidence="1 2" key="1">
    <citation type="submission" date="2018-08" db="EMBL/GenBank/DDBJ databases">
        <title>Recombination of ecologically and evolutionarily significant loci maintains genetic cohesion in the Pseudomonas syringae species complex.</title>
        <authorList>
            <person name="Dillon M."/>
            <person name="Thakur S."/>
            <person name="Almeida R.N.D."/>
            <person name="Weir B.S."/>
            <person name="Guttman D.S."/>
        </authorList>
    </citation>
    <scope>NUCLEOTIDE SEQUENCE [LARGE SCALE GENOMIC DNA]</scope>
    <source>
        <strain evidence="1 2">ICMP 3402</strain>
    </source>
</reference>